<dbReference type="PANTHER" id="PTHR31642:SF310">
    <property type="entry name" value="FATTY ALCOHOL:CAFFEOYL-COA ACYLTRANSFERASE"/>
    <property type="match status" value="1"/>
</dbReference>
<dbReference type="Gene3D" id="3.30.559.10">
    <property type="entry name" value="Chloramphenicol acetyltransferase-like domain"/>
    <property type="match status" value="2"/>
</dbReference>
<dbReference type="AlphaFoldDB" id="A0AAJ0LY08"/>
<dbReference type="PANTHER" id="PTHR31642">
    <property type="entry name" value="TRICHOTHECENE 3-O-ACETYLTRANSFERASE"/>
    <property type="match status" value="1"/>
</dbReference>
<dbReference type="GO" id="GO:0016747">
    <property type="term" value="F:acyltransferase activity, transferring groups other than amino-acyl groups"/>
    <property type="evidence" value="ECO:0007669"/>
    <property type="project" value="TreeGrafter"/>
</dbReference>
<gene>
    <name evidence="2" type="ORF">B0T15DRAFT_423863</name>
</gene>
<dbReference type="GeneID" id="87884429"/>
<keyword evidence="1 2" id="KW-0808">Transferase</keyword>
<organism evidence="2 3">
    <name type="scientific">Chaetomium strumarium</name>
    <dbReference type="NCBI Taxonomy" id="1170767"/>
    <lineage>
        <taxon>Eukaryota</taxon>
        <taxon>Fungi</taxon>
        <taxon>Dikarya</taxon>
        <taxon>Ascomycota</taxon>
        <taxon>Pezizomycotina</taxon>
        <taxon>Sordariomycetes</taxon>
        <taxon>Sordariomycetidae</taxon>
        <taxon>Sordariales</taxon>
        <taxon>Chaetomiaceae</taxon>
        <taxon>Chaetomium</taxon>
    </lineage>
</organism>
<dbReference type="InterPro" id="IPR050317">
    <property type="entry name" value="Plant_Fungal_Acyltransferase"/>
</dbReference>
<evidence type="ECO:0000256" key="1">
    <source>
        <dbReference type="ARBA" id="ARBA00022679"/>
    </source>
</evidence>
<feature type="non-terminal residue" evidence="2">
    <location>
        <position position="503"/>
    </location>
</feature>
<evidence type="ECO:0000313" key="2">
    <source>
        <dbReference type="EMBL" id="KAK3301907.1"/>
    </source>
</evidence>
<dbReference type="InterPro" id="IPR023213">
    <property type="entry name" value="CAT-like_dom_sf"/>
</dbReference>
<reference evidence="2" key="1">
    <citation type="journal article" date="2023" name="Mol. Phylogenet. Evol.">
        <title>Genome-scale phylogeny and comparative genomics of the fungal order Sordariales.</title>
        <authorList>
            <person name="Hensen N."/>
            <person name="Bonometti L."/>
            <person name="Westerberg I."/>
            <person name="Brannstrom I.O."/>
            <person name="Guillou S."/>
            <person name="Cros-Aarteil S."/>
            <person name="Calhoun S."/>
            <person name="Haridas S."/>
            <person name="Kuo A."/>
            <person name="Mondo S."/>
            <person name="Pangilinan J."/>
            <person name="Riley R."/>
            <person name="LaButti K."/>
            <person name="Andreopoulos B."/>
            <person name="Lipzen A."/>
            <person name="Chen C."/>
            <person name="Yan M."/>
            <person name="Daum C."/>
            <person name="Ng V."/>
            <person name="Clum A."/>
            <person name="Steindorff A."/>
            <person name="Ohm R.A."/>
            <person name="Martin F."/>
            <person name="Silar P."/>
            <person name="Natvig D.O."/>
            <person name="Lalanne C."/>
            <person name="Gautier V."/>
            <person name="Ament-Velasquez S.L."/>
            <person name="Kruys A."/>
            <person name="Hutchinson M.I."/>
            <person name="Powell A.J."/>
            <person name="Barry K."/>
            <person name="Miller A.N."/>
            <person name="Grigoriev I.V."/>
            <person name="Debuchy R."/>
            <person name="Gladieux P."/>
            <person name="Hiltunen Thoren M."/>
            <person name="Johannesson H."/>
        </authorList>
    </citation>
    <scope>NUCLEOTIDE SEQUENCE</scope>
    <source>
        <strain evidence="2">CBS 333.67</strain>
    </source>
</reference>
<dbReference type="Proteomes" id="UP001273166">
    <property type="component" value="Unassembled WGS sequence"/>
</dbReference>
<reference evidence="2" key="2">
    <citation type="submission" date="2023-06" db="EMBL/GenBank/DDBJ databases">
        <authorList>
            <consortium name="Lawrence Berkeley National Laboratory"/>
            <person name="Mondo S.J."/>
            <person name="Hensen N."/>
            <person name="Bonometti L."/>
            <person name="Westerberg I."/>
            <person name="Brannstrom I.O."/>
            <person name="Guillou S."/>
            <person name="Cros-Aarteil S."/>
            <person name="Calhoun S."/>
            <person name="Haridas S."/>
            <person name="Kuo A."/>
            <person name="Pangilinan J."/>
            <person name="Riley R."/>
            <person name="Labutti K."/>
            <person name="Andreopoulos B."/>
            <person name="Lipzen A."/>
            <person name="Chen C."/>
            <person name="Yanf M."/>
            <person name="Daum C."/>
            <person name="Ng V."/>
            <person name="Clum A."/>
            <person name="Steindorff A."/>
            <person name="Ohm R."/>
            <person name="Martin F."/>
            <person name="Silar P."/>
            <person name="Natvig D."/>
            <person name="Lalanne C."/>
            <person name="Gautier V."/>
            <person name="Ament-Velasquez S.L."/>
            <person name="Kruys A."/>
            <person name="Hutchinson M.I."/>
            <person name="Powell A.J."/>
            <person name="Barry K."/>
            <person name="Miller A.N."/>
            <person name="Grigoriev I.V."/>
            <person name="Debuchy R."/>
            <person name="Gladieux P."/>
            <person name="Thoren M.H."/>
            <person name="Johannesson H."/>
        </authorList>
    </citation>
    <scope>NUCLEOTIDE SEQUENCE</scope>
    <source>
        <strain evidence="2">CBS 333.67</strain>
    </source>
</reference>
<proteinExistence type="predicted"/>
<keyword evidence="3" id="KW-1185">Reference proteome</keyword>
<evidence type="ECO:0000313" key="3">
    <source>
        <dbReference type="Proteomes" id="UP001273166"/>
    </source>
</evidence>
<protein>
    <submittedName>
        <fullName evidence="2">Transferase family-domain-containing protein</fullName>
    </submittedName>
</protein>
<sequence>MQASSMAPPQRFPLNAMDNIMPRFFPSLIFTFRLQPGVTHDQALDLLQASLRAAADELPLLRRRAFAIPPTEDNPVAGRLEAREHLDWTPEVLHHDLRASWPDYDELIDEALPQDLLDGAQLLPPGRAHFDLDSSEGVPLLLAQANDVVGGLLLGVSIFHPLADGMSGVLFLRMWAKHMRLLQEGEAISATAPLLEIPPDACDYELLVKAWQKAGAPVAEGTEADWRVLGLLPPGSEPLAPRVLPPPMRTSIFYVSAAAFGKLTSVAAEANNSHGEGQGSGGEGKEQGMATATANDALMALLWRCIMRARRAAAPEDPAYSRPGAVAELDTTLNGRILFGDTLPWQYMGTLVYIVTTRLPVAELVAPETPLVAVVRAVRQAVASITRERALSVFGLAATRLPGYTADTLRWPFATFDGAEACFSSWLSLPAMDMSFGGKLFANRGIPDYIRPERRLLDLVCRNCNILPMRMEGGAEVLVSLTVDEMALLEQDPEFAQFAQLLC</sequence>
<dbReference type="EMBL" id="JAUDZG010000008">
    <property type="protein sequence ID" value="KAK3301907.1"/>
    <property type="molecule type" value="Genomic_DNA"/>
</dbReference>
<dbReference type="RefSeq" id="XP_062717687.1">
    <property type="nucleotide sequence ID" value="XM_062865600.1"/>
</dbReference>
<name>A0AAJ0LY08_9PEZI</name>
<comment type="caution">
    <text evidence="2">The sequence shown here is derived from an EMBL/GenBank/DDBJ whole genome shotgun (WGS) entry which is preliminary data.</text>
</comment>
<accession>A0AAJ0LY08</accession>
<dbReference type="Pfam" id="PF02458">
    <property type="entry name" value="Transferase"/>
    <property type="match status" value="1"/>
</dbReference>